<evidence type="ECO:0000256" key="4">
    <source>
        <dbReference type="ARBA" id="ARBA00023242"/>
    </source>
</evidence>
<evidence type="ECO:0000313" key="6">
    <source>
        <dbReference type="Proteomes" id="UP000245771"/>
    </source>
</evidence>
<dbReference type="Gene3D" id="3.30.70.3250">
    <property type="entry name" value="Ribonuclease P, Pop5 subunit"/>
    <property type="match status" value="1"/>
</dbReference>
<dbReference type="GO" id="GO:0030681">
    <property type="term" value="C:multimeric ribonuclease P complex"/>
    <property type="evidence" value="ECO:0007669"/>
    <property type="project" value="TreeGrafter"/>
</dbReference>
<feature type="non-terminal residue" evidence="5">
    <location>
        <position position="91"/>
    </location>
</feature>
<evidence type="ECO:0000256" key="2">
    <source>
        <dbReference type="ARBA" id="ARBA00010800"/>
    </source>
</evidence>
<dbReference type="InterPro" id="IPR002759">
    <property type="entry name" value="Pop5/Rpp14/Rnp2-like"/>
</dbReference>
<dbReference type="InterPro" id="IPR038085">
    <property type="entry name" value="Rnp2-like_sf"/>
</dbReference>
<dbReference type="GeneID" id="37017919"/>
<keyword evidence="6" id="KW-1185">Reference proteome</keyword>
<gene>
    <name evidence="5" type="ORF">FA14DRAFT_115895</name>
</gene>
<organism evidence="5 6">
    <name type="scientific">Meira miltonrushii</name>
    <dbReference type="NCBI Taxonomy" id="1280837"/>
    <lineage>
        <taxon>Eukaryota</taxon>
        <taxon>Fungi</taxon>
        <taxon>Dikarya</taxon>
        <taxon>Basidiomycota</taxon>
        <taxon>Ustilaginomycotina</taxon>
        <taxon>Exobasidiomycetes</taxon>
        <taxon>Exobasidiales</taxon>
        <taxon>Brachybasidiaceae</taxon>
        <taxon>Meira</taxon>
    </lineage>
</organism>
<evidence type="ECO:0000313" key="5">
    <source>
        <dbReference type="EMBL" id="PWN35282.1"/>
    </source>
</evidence>
<dbReference type="EMBL" id="KZ819603">
    <property type="protein sequence ID" value="PWN35282.1"/>
    <property type="molecule type" value="Genomic_DNA"/>
</dbReference>
<dbReference type="GO" id="GO:0033204">
    <property type="term" value="F:ribonuclease P RNA binding"/>
    <property type="evidence" value="ECO:0007669"/>
    <property type="project" value="InterPro"/>
</dbReference>
<dbReference type="AlphaFoldDB" id="A0A316VCJ7"/>
<dbReference type="OrthoDB" id="24745at2759"/>
<evidence type="ECO:0000256" key="3">
    <source>
        <dbReference type="ARBA" id="ARBA00022694"/>
    </source>
</evidence>
<sequence length="91" mass="10006">RLLRAIRDSIQHSFGDVGSGALGGAIAVRYYSPTTHNAIVRCSRLGMNEVWAAITLCDSIQGKRVRMVVKHCGGTIRKVQQATIRADRKQI</sequence>
<dbReference type="FunCoup" id="A0A316VCJ7">
    <property type="interactions" value="123"/>
</dbReference>
<dbReference type="GO" id="GO:0005730">
    <property type="term" value="C:nucleolus"/>
    <property type="evidence" value="ECO:0007669"/>
    <property type="project" value="TreeGrafter"/>
</dbReference>
<comment type="subcellular location">
    <subcellularLocation>
        <location evidence="1">Nucleus</location>
    </subcellularLocation>
</comment>
<dbReference type="STRING" id="1280837.A0A316VCJ7"/>
<dbReference type="InParanoid" id="A0A316VCJ7"/>
<dbReference type="SUPFAM" id="SSF160350">
    <property type="entry name" value="Rnp2-like"/>
    <property type="match status" value="1"/>
</dbReference>
<proteinExistence type="inferred from homology"/>
<dbReference type="PIRSF" id="PIRSF023803">
    <property type="entry name" value="Ribonuclease_P_prd"/>
    <property type="match status" value="1"/>
</dbReference>
<evidence type="ECO:0000256" key="1">
    <source>
        <dbReference type="ARBA" id="ARBA00004123"/>
    </source>
</evidence>
<dbReference type="GO" id="GO:0000172">
    <property type="term" value="C:ribonuclease MRP complex"/>
    <property type="evidence" value="ECO:0007669"/>
    <property type="project" value="TreeGrafter"/>
</dbReference>
<accession>A0A316VCJ7</accession>
<reference evidence="5 6" key="1">
    <citation type="journal article" date="2018" name="Mol. Biol. Evol.">
        <title>Broad Genomic Sampling Reveals a Smut Pathogenic Ancestry of the Fungal Clade Ustilaginomycotina.</title>
        <authorList>
            <person name="Kijpornyongpan T."/>
            <person name="Mondo S.J."/>
            <person name="Barry K."/>
            <person name="Sandor L."/>
            <person name="Lee J."/>
            <person name="Lipzen A."/>
            <person name="Pangilinan J."/>
            <person name="LaButti K."/>
            <person name="Hainaut M."/>
            <person name="Henrissat B."/>
            <person name="Grigoriev I.V."/>
            <person name="Spatafora J.W."/>
            <person name="Aime M.C."/>
        </authorList>
    </citation>
    <scope>NUCLEOTIDE SEQUENCE [LARGE SCALE GENOMIC DNA]</scope>
    <source>
        <strain evidence="5 6">MCA 3882</strain>
    </source>
</reference>
<dbReference type="Pfam" id="PF01900">
    <property type="entry name" value="RNase_P_Rpp14"/>
    <property type="match status" value="1"/>
</dbReference>
<dbReference type="Proteomes" id="UP000245771">
    <property type="component" value="Unassembled WGS sequence"/>
</dbReference>
<dbReference type="PANTHER" id="PTHR15441">
    <property type="entry name" value="RIBONUCLEASE P PROTEIN SUBUNIT P14"/>
    <property type="match status" value="1"/>
</dbReference>
<dbReference type="RefSeq" id="XP_025355584.1">
    <property type="nucleotide sequence ID" value="XM_025496138.1"/>
</dbReference>
<keyword evidence="3" id="KW-0819">tRNA processing</keyword>
<name>A0A316VCJ7_9BASI</name>
<dbReference type="PANTHER" id="PTHR15441:SF2">
    <property type="entry name" value="RIBONUCLEASE P_MRP PROTEIN SUBUNIT POP5"/>
    <property type="match status" value="1"/>
</dbReference>
<comment type="similarity">
    <text evidence="2">Belongs to the eukaryotic/archaeal RNase P protein component 2 family.</text>
</comment>
<protein>
    <submittedName>
        <fullName evidence="5">Uncharacterized protein</fullName>
    </submittedName>
</protein>
<feature type="non-terminal residue" evidence="5">
    <location>
        <position position="1"/>
    </location>
</feature>
<keyword evidence="4" id="KW-0539">Nucleus</keyword>
<dbReference type="InterPro" id="IPR016819">
    <property type="entry name" value="RNase_P/MRP_POP5"/>
</dbReference>
<dbReference type="GO" id="GO:0001682">
    <property type="term" value="P:tRNA 5'-leader removal"/>
    <property type="evidence" value="ECO:0007669"/>
    <property type="project" value="InterPro"/>
</dbReference>